<evidence type="ECO:0000256" key="1">
    <source>
        <dbReference type="SAM" id="MobiDB-lite"/>
    </source>
</evidence>
<reference evidence="2 3" key="1">
    <citation type="journal article" date="2016" name="Nat. Commun.">
        <title>Thousands of microbial genomes shed light on interconnected biogeochemical processes in an aquifer system.</title>
        <authorList>
            <person name="Anantharaman K."/>
            <person name="Brown C.T."/>
            <person name="Hug L.A."/>
            <person name="Sharon I."/>
            <person name="Castelle C.J."/>
            <person name="Probst A.J."/>
            <person name="Thomas B.C."/>
            <person name="Singh A."/>
            <person name="Wilkins M.J."/>
            <person name="Karaoz U."/>
            <person name="Brodie E.L."/>
            <person name="Williams K.H."/>
            <person name="Hubbard S.S."/>
            <person name="Banfield J.F."/>
        </authorList>
    </citation>
    <scope>NUCLEOTIDE SEQUENCE [LARGE SCALE GENOMIC DNA]</scope>
</reference>
<feature type="compositionally biased region" description="Basic and acidic residues" evidence="1">
    <location>
        <begin position="33"/>
        <end position="42"/>
    </location>
</feature>
<proteinExistence type="predicted"/>
<name>A0A1G2D9X7_9BACT</name>
<dbReference type="EMBL" id="MHLN01000049">
    <property type="protein sequence ID" value="OGZ09558.1"/>
    <property type="molecule type" value="Genomic_DNA"/>
</dbReference>
<sequence length="175" mass="18896">MGTNILRAVTALAIAVVSVLAFGGNMVLSAPRGTDDHAEGKQHEHHAGHHSNTPMTCNGDFVSKETAPAPNFVSGGYRELRTVERNTGLMKFVYVFYAKEAEPDKVVAMTVTPIAIASNEPIPLTRTTWEEGGFMKTVRNIPEMVCVMNIVEHNGVKLDLGHLMLLLITPAGKGT</sequence>
<evidence type="ECO:0000313" key="3">
    <source>
        <dbReference type="Proteomes" id="UP000178099"/>
    </source>
</evidence>
<protein>
    <submittedName>
        <fullName evidence="2">Uncharacterized protein</fullName>
    </submittedName>
</protein>
<dbReference type="Proteomes" id="UP000178099">
    <property type="component" value="Unassembled WGS sequence"/>
</dbReference>
<organism evidence="2 3">
    <name type="scientific">Candidatus Lloydbacteria bacterium RIFCSPHIGHO2_02_FULL_51_22</name>
    <dbReference type="NCBI Taxonomy" id="1798663"/>
    <lineage>
        <taxon>Bacteria</taxon>
        <taxon>Candidatus Lloydiibacteriota</taxon>
    </lineage>
</organism>
<dbReference type="AlphaFoldDB" id="A0A1G2D9X7"/>
<accession>A0A1G2D9X7</accession>
<comment type="caution">
    <text evidence="2">The sequence shown here is derived from an EMBL/GenBank/DDBJ whole genome shotgun (WGS) entry which is preliminary data.</text>
</comment>
<gene>
    <name evidence="2" type="ORF">A3D67_04475</name>
</gene>
<feature type="region of interest" description="Disordered" evidence="1">
    <location>
        <begin position="32"/>
        <end position="58"/>
    </location>
</feature>
<evidence type="ECO:0000313" key="2">
    <source>
        <dbReference type="EMBL" id="OGZ09558.1"/>
    </source>
</evidence>